<dbReference type="AlphaFoldDB" id="A0A1G2LF61"/>
<accession>A0A1G2LF61</accession>
<gene>
    <name evidence="1" type="ORF">A3H71_02125</name>
</gene>
<reference evidence="1 2" key="1">
    <citation type="journal article" date="2016" name="Nat. Commun.">
        <title>Thousands of microbial genomes shed light on interconnected biogeochemical processes in an aquifer system.</title>
        <authorList>
            <person name="Anantharaman K."/>
            <person name="Brown C.T."/>
            <person name="Hug L.A."/>
            <person name="Sharon I."/>
            <person name="Castelle C.J."/>
            <person name="Probst A.J."/>
            <person name="Thomas B.C."/>
            <person name="Singh A."/>
            <person name="Wilkins M.J."/>
            <person name="Karaoz U."/>
            <person name="Brodie E.L."/>
            <person name="Williams K.H."/>
            <person name="Hubbard S.S."/>
            <person name="Banfield J.F."/>
        </authorList>
    </citation>
    <scope>NUCLEOTIDE SEQUENCE [LARGE SCALE GENOMIC DNA]</scope>
</reference>
<organism evidence="1 2">
    <name type="scientific">Candidatus Sungbacteria bacterium RIFCSPLOWO2_02_FULL_48_13b</name>
    <dbReference type="NCBI Taxonomy" id="1802283"/>
    <lineage>
        <taxon>Bacteria</taxon>
        <taxon>Candidatus Sungiibacteriota</taxon>
    </lineage>
</organism>
<protein>
    <submittedName>
        <fullName evidence="1">Uncharacterized protein</fullName>
    </submittedName>
</protein>
<dbReference type="Proteomes" id="UP000179052">
    <property type="component" value="Unassembled WGS sequence"/>
</dbReference>
<proteinExistence type="predicted"/>
<evidence type="ECO:0000313" key="1">
    <source>
        <dbReference type="EMBL" id="OHA10278.1"/>
    </source>
</evidence>
<sequence>MVQTAQALKQIPLDPKGGFVRAIRSVTENLSNLAEVPMGLGTPELYRLNLAVLKAASDMDKVMREFLKAGGVEVVPPERH</sequence>
<dbReference type="EMBL" id="MHQV01000034">
    <property type="protein sequence ID" value="OHA10278.1"/>
    <property type="molecule type" value="Genomic_DNA"/>
</dbReference>
<name>A0A1G2LF61_9BACT</name>
<evidence type="ECO:0000313" key="2">
    <source>
        <dbReference type="Proteomes" id="UP000179052"/>
    </source>
</evidence>
<comment type="caution">
    <text evidence="1">The sequence shown here is derived from an EMBL/GenBank/DDBJ whole genome shotgun (WGS) entry which is preliminary data.</text>
</comment>